<accession>G2XZF4</accession>
<reference evidence="2" key="1">
    <citation type="journal article" date="2011" name="PLoS Genet.">
        <title>Genomic analysis of the necrotrophic fungal pathogens Sclerotinia sclerotiorum and Botrytis cinerea.</title>
        <authorList>
            <person name="Amselem J."/>
            <person name="Cuomo C.A."/>
            <person name="van Kan J.A."/>
            <person name="Viaud M."/>
            <person name="Benito E.P."/>
            <person name="Couloux A."/>
            <person name="Coutinho P.M."/>
            <person name="de Vries R.P."/>
            <person name="Dyer P.S."/>
            <person name="Fillinger S."/>
            <person name="Fournier E."/>
            <person name="Gout L."/>
            <person name="Hahn M."/>
            <person name="Kohn L."/>
            <person name="Lapalu N."/>
            <person name="Plummer K.M."/>
            <person name="Pradier J.M."/>
            <person name="Quevillon E."/>
            <person name="Sharon A."/>
            <person name="Simon A."/>
            <person name="ten Have A."/>
            <person name="Tudzynski B."/>
            <person name="Tudzynski P."/>
            <person name="Wincker P."/>
            <person name="Andrew M."/>
            <person name="Anthouard V."/>
            <person name="Beever R.E."/>
            <person name="Beffa R."/>
            <person name="Benoit I."/>
            <person name="Bouzid O."/>
            <person name="Brault B."/>
            <person name="Chen Z."/>
            <person name="Choquer M."/>
            <person name="Collemare J."/>
            <person name="Cotton P."/>
            <person name="Danchin E.G."/>
            <person name="Da Silva C."/>
            <person name="Gautier A."/>
            <person name="Giraud C."/>
            <person name="Giraud T."/>
            <person name="Gonzalez C."/>
            <person name="Grossetete S."/>
            <person name="Guldener U."/>
            <person name="Henrissat B."/>
            <person name="Howlett B.J."/>
            <person name="Kodira C."/>
            <person name="Kretschmer M."/>
            <person name="Lappartient A."/>
            <person name="Leroch M."/>
            <person name="Levis C."/>
            <person name="Mauceli E."/>
            <person name="Neuveglise C."/>
            <person name="Oeser B."/>
            <person name="Pearson M."/>
            <person name="Poulain J."/>
            <person name="Poussereau N."/>
            <person name="Quesneville H."/>
            <person name="Rascle C."/>
            <person name="Schumacher J."/>
            <person name="Segurens B."/>
            <person name="Sexton A."/>
            <person name="Silva E."/>
            <person name="Sirven C."/>
            <person name="Soanes D.M."/>
            <person name="Talbot N.J."/>
            <person name="Templeton M."/>
            <person name="Yandava C."/>
            <person name="Yarden O."/>
            <person name="Zeng Q."/>
            <person name="Rollins J.A."/>
            <person name="Lebrun M.H."/>
            <person name="Dickman M."/>
        </authorList>
    </citation>
    <scope>NUCLEOTIDE SEQUENCE [LARGE SCALE GENOMIC DNA]</scope>
    <source>
        <strain evidence="2">T4</strain>
    </source>
</reference>
<dbReference type="EMBL" id="FQ790278">
    <property type="protein sequence ID" value="CCD45841.1"/>
    <property type="molecule type" value="Genomic_DNA"/>
</dbReference>
<protein>
    <submittedName>
        <fullName evidence="1">Uncharacterized protein</fullName>
    </submittedName>
</protein>
<organism evidence="1 2">
    <name type="scientific">Botryotinia fuckeliana (strain T4)</name>
    <name type="common">Noble rot fungus</name>
    <name type="synonym">Botrytis cinerea</name>
    <dbReference type="NCBI Taxonomy" id="999810"/>
    <lineage>
        <taxon>Eukaryota</taxon>
        <taxon>Fungi</taxon>
        <taxon>Dikarya</taxon>
        <taxon>Ascomycota</taxon>
        <taxon>Pezizomycotina</taxon>
        <taxon>Leotiomycetes</taxon>
        <taxon>Helotiales</taxon>
        <taxon>Sclerotiniaceae</taxon>
        <taxon>Botrytis</taxon>
    </lineage>
</organism>
<name>G2XZF4_BOTF4</name>
<dbReference type="Proteomes" id="UP000008177">
    <property type="component" value="Unplaced contigs"/>
</dbReference>
<dbReference type="HOGENOM" id="CLU_2721914_0_0_1"/>
<dbReference type="AlphaFoldDB" id="G2XZF4"/>
<evidence type="ECO:0000313" key="2">
    <source>
        <dbReference type="Proteomes" id="UP000008177"/>
    </source>
</evidence>
<sequence>MCILWLAQQRAIETSTVIDRVRFSIKAPARNLKAPLLIEDILENQRLAPFLSVDEDVLDEPVLNGSDGGTGV</sequence>
<gene>
    <name evidence="1" type="ORF">BofuT4_uP048590.1</name>
</gene>
<dbReference type="InParanoid" id="G2XZF4"/>
<proteinExistence type="predicted"/>
<evidence type="ECO:0000313" key="1">
    <source>
        <dbReference type="EMBL" id="CCD45841.1"/>
    </source>
</evidence>